<sequence>MHKFTLLQKIRNKIKIKGSVSLNIASTAKLSGCKIEILGKNNILTIEDGVNIRKTHIEIIGENSQIYIGKNCIIGHESYLSAKEGKKLIIKEKCMLSRNVKLMTSDGHPIYQNNKIINHAKDIIINESVWLADNVTILKSVVVGNDCVIGINSTLTHSIESHTVAVGNPAKVVKEGIRWEE</sequence>
<dbReference type="SUPFAM" id="SSF51161">
    <property type="entry name" value="Trimeric LpxA-like enzymes"/>
    <property type="match status" value="1"/>
</dbReference>
<dbReference type="PANTHER" id="PTHR23416">
    <property type="entry name" value="SIALIC ACID SYNTHASE-RELATED"/>
    <property type="match status" value="1"/>
</dbReference>
<dbReference type="InterPro" id="IPR011004">
    <property type="entry name" value="Trimer_LpxA-like_sf"/>
</dbReference>
<protein>
    <submittedName>
        <fullName evidence="1">Transferase, hexapeptide repeat family</fullName>
    </submittedName>
</protein>
<gene>
    <name evidence="1" type="ORF">MNB_SM-6-1422</name>
</gene>
<proteinExistence type="predicted"/>
<name>A0A1W1CI80_9ZZZZ</name>
<dbReference type="PANTHER" id="PTHR23416:SF78">
    <property type="entry name" value="LIPOPOLYSACCHARIDE BIOSYNTHESIS O-ACETYL TRANSFERASE WBBJ-RELATED"/>
    <property type="match status" value="1"/>
</dbReference>
<dbReference type="CDD" id="cd04647">
    <property type="entry name" value="LbH_MAT_like"/>
    <property type="match status" value="1"/>
</dbReference>
<keyword evidence="1" id="KW-0808">Transferase</keyword>
<dbReference type="InterPro" id="IPR051159">
    <property type="entry name" value="Hexapeptide_acetyltransf"/>
</dbReference>
<reference evidence="1" key="1">
    <citation type="submission" date="2016-10" db="EMBL/GenBank/DDBJ databases">
        <authorList>
            <person name="de Groot N.N."/>
        </authorList>
    </citation>
    <scope>NUCLEOTIDE SEQUENCE</scope>
</reference>
<dbReference type="EMBL" id="FPHK01000090">
    <property type="protein sequence ID" value="SFV65489.1"/>
    <property type="molecule type" value="Genomic_DNA"/>
</dbReference>
<dbReference type="Gene3D" id="2.160.10.10">
    <property type="entry name" value="Hexapeptide repeat proteins"/>
    <property type="match status" value="1"/>
</dbReference>
<dbReference type="AlphaFoldDB" id="A0A1W1CI80"/>
<evidence type="ECO:0000313" key="1">
    <source>
        <dbReference type="EMBL" id="SFV65489.1"/>
    </source>
</evidence>
<accession>A0A1W1CI80</accession>
<organism evidence="1">
    <name type="scientific">hydrothermal vent metagenome</name>
    <dbReference type="NCBI Taxonomy" id="652676"/>
    <lineage>
        <taxon>unclassified sequences</taxon>
        <taxon>metagenomes</taxon>
        <taxon>ecological metagenomes</taxon>
    </lineage>
</organism>
<dbReference type="GO" id="GO:0016740">
    <property type="term" value="F:transferase activity"/>
    <property type="evidence" value="ECO:0007669"/>
    <property type="project" value="UniProtKB-KW"/>
</dbReference>